<sequence length="312" mass="32893">MTRPGSRPPVRPSAAAAAAMSGAVDLSALKAKAQAASAPPSPTAANGLAVSVTVTEVDFEAEVLTRSNQVPVIVNLLSPRSPQSLQLTQTLEALAVDGDGAWVLANVDVDVNPRIAQAFGVQAVPTLVAVAAGQPLADLQGLQPEESLREWLAAIARAVEGKLTGVPNADEPAPEPEDPRFDAAEAALAEGDLAGAEAAFQEIVDAEPANKQALNGVRQVRFLARVQGLPDDIVEQADAEPDDVDLGLQAADALLYQQRTEDAFARVVELVRRTRDDDRARARARLLELFELFDPADPLVVTARRKLASALY</sequence>
<dbReference type="SUPFAM" id="SSF52833">
    <property type="entry name" value="Thioredoxin-like"/>
    <property type="match status" value="1"/>
</dbReference>
<dbReference type="Gene3D" id="3.40.30.10">
    <property type="entry name" value="Glutaredoxin"/>
    <property type="match status" value="1"/>
</dbReference>
<evidence type="ECO:0000256" key="2">
    <source>
        <dbReference type="ARBA" id="ARBA00008987"/>
    </source>
</evidence>
<dbReference type="Pfam" id="PF14561">
    <property type="entry name" value="TPR_20"/>
    <property type="match status" value="1"/>
</dbReference>
<gene>
    <name evidence="5" type="ORF">JOE42_002337</name>
</gene>
<dbReference type="InterPro" id="IPR013766">
    <property type="entry name" value="Thioredoxin_domain"/>
</dbReference>
<dbReference type="Pfam" id="PF00085">
    <property type="entry name" value="Thioredoxin"/>
    <property type="match status" value="1"/>
</dbReference>
<comment type="function">
    <text evidence="1">Participates in various redox reactions through the reversible oxidation of its active center dithiol to a disulfide and catalyzes dithiol-disulfide exchange reactions.</text>
</comment>
<evidence type="ECO:0000259" key="4">
    <source>
        <dbReference type="PROSITE" id="PS51352"/>
    </source>
</evidence>
<dbReference type="InterPro" id="IPR036249">
    <property type="entry name" value="Thioredoxin-like_sf"/>
</dbReference>
<evidence type="ECO:0000256" key="3">
    <source>
        <dbReference type="ARBA" id="ARBA00023284"/>
    </source>
</evidence>
<keyword evidence="6" id="KW-1185">Reference proteome</keyword>
<dbReference type="PANTHER" id="PTHR45663:SF11">
    <property type="entry name" value="GEO12009P1"/>
    <property type="match status" value="1"/>
</dbReference>
<dbReference type="Proteomes" id="UP000703038">
    <property type="component" value="Unassembled WGS sequence"/>
</dbReference>
<accession>A0ABS2KUI3</accession>
<feature type="domain" description="Thioredoxin" evidence="4">
    <location>
        <begin position="27"/>
        <end position="157"/>
    </location>
</feature>
<evidence type="ECO:0000256" key="1">
    <source>
        <dbReference type="ARBA" id="ARBA00003318"/>
    </source>
</evidence>
<dbReference type="PANTHER" id="PTHR45663">
    <property type="entry name" value="GEO12009P1"/>
    <property type="match status" value="1"/>
</dbReference>
<proteinExistence type="inferred from homology"/>
<dbReference type="InterPro" id="IPR011990">
    <property type="entry name" value="TPR-like_helical_dom_sf"/>
</dbReference>
<dbReference type="CDD" id="cd02956">
    <property type="entry name" value="ybbN"/>
    <property type="match status" value="1"/>
</dbReference>
<evidence type="ECO:0000313" key="6">
    <source>
        <dbReference type="Proteomes" id="UP000703038"/>
    </source>
</evidence>
<dbReference type="EMBL" id="JAFBBK010000001">
    <property type="protein sequence ID" value="MBM7415604.1"/>
    <property type="molecule type" value="Genomic_DNA"/>
</dbReference>
<keyword evidence="3" id="KW-0676">Redox-active center</keyword>
<protein>
    <submittedName>
        <fullName evidence="5">Thioredoxin</fullName>
    </submittedName>
</protein>
<name>A0ABS2KUI3_9NOCA</name>
<dbReference type="PROSITE" id="PS51352">
    <property type="entry name" value="THIOREDOXIN_2"/>
    <property type="match status" value="1"/>
</dbReference>
<comment type="similarity">
    <text evidence="2">Belongs to the thioredoxin family.</text>
</comment>
<dbReference type="Gene3D" id="1.25.40.10">
    <property type="entry name" value="Tetratricopeptide repeat domain"/>
    <property type="match status" value="1"/>
</dbReference>
<organism evidence="5 6">
    <name type="scientific">Rhodococcoides corynebacterioides</name>
    <dbReference type="NCBI Taxonomy" id="53972"/>
    <lineage>
        <taxon>Bacteria</taxon>
        <taxon>Bacillati</taxon>
        <taxon>Actinomycetota</taxon>
        <taxon>Actinomycetes</taxon>
        <taxon>Mycobacteriales</taxon>
        <taxon>Nocardiaceae</taxon>
        <taxon>Rhodococcoides</taxon>
    </lineage>
</organism>
<comment type="caution">
    <text evidence="5">The sequence shown here is derived from an EMBL/GenBank/DDBJ whole genome shotgun (WGS) entry which is preliminary data.</text>
</comment>
<evidence type="ECO:0000313" key="5">
    <source>
        <dbReference type="EMBL" id="MBM7415604.1"/>
    </source>
</evidence>
<reference evidence="5 6" key="1">
    <citation type="submission" date="2021-01" db="EMBL/GenBank/DDBJ databases">
        <title>Genomics of switchgrass bacterial isolates.</title>
        <authorList>
            <person name="Shade A."/>
        </authorList>
    </citation>
    <scope>NUCLEOTIDE SEQUENCE [LARGE SCALE GENOMIC DNA]</scope>
    <source>
        <strain evidence="5 6">PvP111</strain>
    </source>
</reference>